<feature type="transmembrane region" description="Helical" evidence="1">
    <location>
        <begin position="14"/>
        <end position="32"/>
    </location>
</feature>
<dbReference type="AlphaFoldDB" id="A0A2T0PVK9"/>
<evidence type="ECO:0000256" key="1">
    <source>
        <dbReference type="SAM" id="Phobius"/>
    </source>
</evidence>
<keyword evidence="1" id="KW-1133">Transmembrane helix</keyword>
<keyword evidence="3" id="KW-1185">Reference proteome</keyword>
<keyword evidence="1" id="KW-0812">Transmembrane</keyword>
<dbReference type="Proteomes" id="UP000237846">
    <property type="component" value="Unassembled WGS sequence"/>
</dbReference>
<comment type="caution">
    <text evidence="2">The sequence shown here is derived from an EMBL/GenBank/DDBJ whole genome shotgun (WGS) entry which is preliminary data.</text>
</comment>
<sequence length="106" mass="11601">MTIPGIGLTWADGGLVGLVGIGVLLVLMGWLVPRRTLNDVRADRDARIAEVQERAANYEKAWKTAEETHANLVESMRAVLETMRTVEAILTEARQQQTSSRAGDSP</sequence>
<name>A0A2T0PVK9_9ACTN</name>
<evidence type="ECO:0000313" key="2">
    <source>
        <dbReference type="EMBL" id="PRX95561.1"/>
    </source>
</evidence>
<gene>
    <name evidence="2" type="ORF">CLV72_109170</name>
</gene>
<evidence type="ECO:0000313" key="3">
    <source>
        <dbReference type="Proteomes" id="UP000237846"/>
    </source>
</evidence>
<accession>A0A2T0PVK9</accession>
<reference evidence="2 3" key="1">
    <citation type="submission" date="2018-03" db="EMBL/GenBank/DDBJ databases">
        <title>Genomic Encyclopedia of Archaeal and Bacterial Type Strains, Phase II (KMG-II): from individual species to whole genera.</title>
        <authorList>
            <person name="Goeker M."/>
        </authorList>
    </citation>
    <scope>NUCLEOTIDE SEQUENCE [LARGE SCALE GENOMIC DNA]</scope>
    <source>
        <strain evidence="2 3">DSM 45601</strain>
    </source>
</reference>
<keyword evidence="1" id="KW-0472">Membrane</keyword>
<dbReference type="RefSeq" id="WP_146159572.1">
    <property type="nucleotide sequence ID" value="NZ_PVZC01000009.1"/>
</dbReference>
<dbReference type="EMBL" id="PVZC01000009">
    <property type="protein sequence ID" value="PRX95561.1"/>
    <property type="molecule type" value="Genomic_DNA"/>
</dbReference>
<proteinExistence type="predicted"/>
<organism evidence="2 3">
    <name type="scientific">Allonocardiopsis opalescens</name>
    <dbReference type="NCBI Taxonomy" id="1144618"/>
    <lineage>
        <taxon>Bacteria</taxon>
        <taxon>Bacillati</taxon>
        <taxon>Actinomycetota</taxon>
        <taxon>Actinomycetes</taxon>
        <taxon>Streptosporangiales</taxon>
        <taxon>Allonocardiopsis</taxon>
    </lineage>
</organism>
<protein>
    <submittedName>
        <fullName evidence="2">Uncharacterized protein</fullName>
    </submittedName>
</protein>